<reference evidence="15 16" key="1">
    <citation type="journal article" date="2009" name="J. Bacteriol.">
        <title>Complete genome sequence of Robiginitalea biformata HTCC2501.</title>
        <authorList>
            <person name="Oh H.M."/>
            <person name="Giovannoni S.J."/>
            <person name="Lee K."/>
            <person name="Ferriera S."/>
            <person name="Johnson J."/>
            <person name="Cho J.C."/>
        </authorList>
    </citation>
    <scope>NUCLEOTIDE SEQUENCE [LARGE SCALE GENOMIC DNA]</scope>
    <source>
        <strain evidence="16">ATCC BAA-864 / HTCC2501 / KCTC 12146</strain>
    </source>
</reference>
<evidence type="ECO:0000256" key="12">
    <source>
        <dbReference type="ARBA" id="ARBA00033413"/>
    </source>
</evidence>
<organism evidence="15 16">
    <name type="scientific">Robiginitalea biformata (strain ATCC BAA-864 / DSM 15991 / KCTC 12146 / HTCC2501)</name>
    <dbReference type="NCBI Taxonomy" id="313596"/>
    <lineage>
        <taxon>Bacteria</taxon>
        <taxon>Pseudomonadati</taxon>
        <taxon>Bacteroidota</taxon>
        <taxon>Flavobacteriia</taxon>
        <taxon>Flavobacteriales</taxon>
        <taxon>Flavobacteriaceae</taxon>
        <taxon>Robiginitalea</taxon>
    </lineage>
</organism>
<evidence type="ECO:0000256" key="8">
    <source>
        <dbReference type="ARBA" id="ARBA00022840"/>
    </source>
</evidence>
<comment type="similarity">
    <text evidence="2">Belongs to the HPPK family.</text>
</comment>
<dbReference type="Gene3D" id="3.40.50.300">
    <property type="entry name" value="P-loop containing nucleotide triphosphate hydrolases"/>
    <property type="match status" value="1"/>
</dbReference>
<evidence type="ECO:0000256" key="10">
    <source>
        <dbReference type="ARBA" id="ARBA00029409"/>
    </source>
</evidence>
<evidence type="ECO:0000259" key="14">
    <source>
        <dbReference type="Pfam" id="PF01712"/>
    </source>
</evidence>
<evidence type="ECO:0000259" key="13">
    <source>
        <dbReference type="Pfam" id="PF01288"/>
    </source>
</evidence>
<dbReference type="STRING" id="313596.RB2501_03370"/>
<evidence type="ECO:0000256" key="9">
    <source>
        <dbReference type="ARBA" id="ARBA00022909"/>
    </source>
</evidence>
<evidence type="ECO:0000256" key="2">
    <source>
        <dbReference type="ARBA" id="ARBA00005810"/>
    </source>
</evidence>
<dbReference type="InterPro" id="IPR000550">
    <property type="entry name" value="Hppk"/>
</dbReference>
<dbReference type="UniPathway" id="UPA00077">
    <property type="reaction ID" value="UER00155"/>
</dbReference>
<dbReference type="SUPFAM" id="SSF52540">
    <property type="entry name" value="P-loop containing nucleoside triphosphate hydrolases"/>
    <property type="match status" value="1"/>
</dbReference>
<evidence type="ECO:0000256" key="7">
    <source>
        <dbReference type="ARBA" id="ARBA00022777"/>
    </source>
</evidence>
<dbReference type="GO" id="GO:0046656">
    <property type="term" value="P:folic acid biosynthetic process"/>
    <property type="evidence" value="ECO:0007669"/>
    <property type="project" value="UniProtKB-KW"/>
</dbReference>
<comment type="function">
    <text evidence="10">Catalyzes the transfer of pyrophosphate from adenosine triphosphate (ATP) to 6-hydroxymethyl-7,8-dihydropterin, an enzymatic step in folate biosynthesis pathway.</text>
</comment>
<keyword evidence="7 15" id="KW-0418">Kinase</keyword>
<comment type="pathway">
    <text evidence="1">Cofactor biosynthesis; tetrahydrofolate biosynthesis; 2-amino-4-hydroxy-6-hydroxymethyl-7,8-dihydropteridine diphosphate from 7,8-dihydroneopterin triphosphate: step 4/4.</text>
</comment>
<feature type="domain" description="7,8-dihydro-6-hydroxymethylpterin-pyrophosphokinase" evidence="13">
    <location>
        <begin position="9"/>
        <end position="137"/>
    </location>
</feature>
<dbReference type="CDD" id="cd01673">
    <property type="entry name" value="dNK"/>
    <property type="match status" value="1"/>
</dbReference>
<evidence type="ECO:0000256" key="4">
    <source>
        <dbReference type="ARBA" id="ARBA00016218"/>
    </source>
</evidence>
<dbReference type="EMBL" id="CP001712">
    <property type="protein sequence ID" value="EAR15902.1"/>
    <property type="molecule type" value="Genomic_DNA"/>
</dbReference>
<dbReference type="NCBIfam" id="TIGR01498">
    <property type="entry name" value="folK"/>
    <property type="match status" value="1"/>
</dbReference>
<dbReference type="KEGG" id="rbi:RB2501_03370"/>
<evidence type="ECO:0000256" key="5">
    <source>
        <dbReference type="ARBA" id="ARBA00022679"/>
    </source>
</evidence>
<dbReference type="InterPro" id="IPR031314">
    <property type="entry name" value="DNK_dom"/>
</dbReference>
<dbReference type="InterPro" id="IPR027417">
    <property type="entry name" value="P-loop_NTPase"/>
</dbReference>
<dbReference type="RefSeq" id="WP_012813599.1">
    <property type="nucleotide sequence ID" value="NC_013222.1"/>
</dbReference>
<proteinExistence type="inferred from homology"/>
<evidence type="ECO:0000256" key="1">
    <source>
        <dbReference type="ARBA" id="ARBA00005051"/>
    </source>
</evidence>
<evidence type="ECO:0000256" key="11">
    <source>
        <dbReference type="ARBA" id="ARBA00029766"/>
    </source>
</evidence>
<dbReference type="CDD" id="cd00483">
    <property type="entry name" value="HPPK"/>
    <property type="match status" value="1"/>
</dbReference>
<keyword evidence="16" id="KW-1185">Reference proteome</keyword>
<dbReference type="eggNOG" id="COG0801">
    <property type="taxonomic scope" value="Bacteria"/>
</dbReference>
<dbReference type="Gene3D" id="3.30.70.560">
    <property type="entry name" value="7,8-Dihydro-6-hydroxymethylpterin-pyrophosphokinase HPPK"/>
    <property type="match status" value="1"/>
</dbReference>
<dbReference type="SUPFAM" id="SSF55083">
    <property type="entry name" value="6-hydroxymethyl-7,8-dihydropterin pyrophosphokinase, HPPK"/>
    <property type="match status" value="1"/>
</dbReference>
<evidence type="ECO:0000313" key="15">
    <source>
        <dbReference type="EMBL" id="EAR15902.1"/>
    </source>
</evidence>
<dbReference type="PANTHER" id="PTHR43071:SF1">
    <property type="entry name" value="2-AMINO-4-HYDROXY-6-HYDROXYMETHYLDIHYDROPTERIDINE PYROPHOSPHOKINASE"/>
    <property type="match status" value="1"/>
</dbReference>
<dbReference type="GO" id="GO:0003848">
    <property type="term" value="F:2-amino-4-hydroxy-6-hydroxymethyldihydropteridine diphosphokinase activity"/>
    <property type="evidence" value="ECO:0007669"/>
    <property type="project" value="UniProtKB-EC"/>
</dbReference>
<dbReference type="eggNOG" id="COG1428">
    <property type="taxonomic scope" value="Bacteria"/>
</dbReference>
<protein>
    <recommendedName>
        <fullName evidence="4">2-amino-4-hydroxy-6-hydroxymethyldihydropteridine pyrophosphokinase</fullName>
        <ecNumber evidence="3">2.7.6.3</ecNumber>
    </recommendedName>
    <alternativeName>
        <fullName evidence="11">6-hydroxymethyl-7,8-dihydropterin pyrophosphokinase</fullName>
    </alternativeName>
    <alternativeName>
        <fullName evidence="12">7,8-dihydro-6-hydroxymethylpterin-pyrophosphokinase</fullName>
    </alternativeName>
</protein>
<dbReference type="Proteomes" id="UP000009049">
    <property type="component" value="Chromosome"/>
</dbReference>
<name>A4CG44_ROBBH</name>
<keyword evidence="9" id="KW-0289">Folate biosynthesis</keyword>
<dbReference type="Pfam" id="PF01712">
    <property type="entry name" value="dNK"/>
    <property type="match status" value="1"/>
</dbReference>
<accession>A4CG44</accession>
<dbReference type="InterPro" id="IPR035907">
    <property type="entry name" value="Hppk_sf"/>
</dbReference>
<evidence type="ECO:0000256" key="6">
    <source>
        <dbReference type="ARBA" id="ARBA00022741"/>
    </source>
</evidence>
<dbReference type="Pfam" id="PF01288">
    <property type="entry name" value="HPPK"/>
    <property type="match status" value="1"/>
</dbReference>
<dbReference type="HOGENOM" id="CLU_030466_2_0_10"/>
<dbReference type="AlphaFoldDB" id="A4CG44"/>
<keyword evidence="6" id="KW-0547">Nucleotide-binding</keyword>
<dbReference type="EC" id="2.7.6.3" evidence="3"/>
<feature type="domain" description="Deoxynucleoside kinase" evidence="14">
    <location>
        <begin position="182"/>
        <end position="374"/>
    </location>
</feature>
<dbReference type="GO" id="GO:0016301">
    <property type="term" value="F:kinase activity"/>
    <property type="evidence" value="ECO:0007669"/>
    <property type="project" value="UniProtKB-KW"/>
</dbReference>
<gene>
    <name evidence="15" type="ordered locus">RB2501_03370</name>
</gene>
<evidence type="ECO:0000256" key="3">
    <source>
        <dbReference type="ARBA" id="ARBA00013253"/>
    </source>
</evidence>
<sequence>MEKSRETAYLSLGSNLGHRAWLLQQAVFRIGERAGRVSRISPVYESPSWGFEGGDFLNLCVEIQTSLSPVELLGTLLGIEKDLGRERDGTPGYTSRKVDIDILYYGNSTLSATGLEIPHPRIPERAFVLKPLADIAPQYYHPVLGKDTRNLLQACRDRSGVTRSGIKIFPDRASQFADLGYIAIEGNIGAGKTTLAGKIAEDMNAKLILERFADNPFLPKFYQDQARYAFPLEMSFLAERYQQFTEDTRQLDLFKRFMVSDYDIYKSLIFARITLQEDEFLLYRKLFTLMYQEVRKPRLYVYLYQHTDRLLRQIANRGRDYERGIPAEYLEKIHRGYFDFMRNSPELNTLVIDVSELDFVANPEDYEQVLNEMSARILREGDVKV</sequence>
<evidence type="ECO:0000313" key="16">
    <source>
        <dbReference type="Proteomes" id="UP000009049"/>
    </source>
</evidence>
<dbReference type="PANTHER" id="PTHR43071">
    <property type="entry name" value="2-AMINO-4-HYDROXY-6-HYDROXYMETHYLDIHYDROPTERIDINE PYROPHOSPHOKINASE"/>
    <property type="match status" value="1"/>
</dbReference>
<dbReference type="GO" id="GO:0046654">
    <property type="term" value="P:tetrahydrofolate biosynthetic process"/>
    <property type="evidence" value="ECO:0007669"/>
    <property type="project" value="UniProtKB-UniPathway"/>
</dbReference>
<keyword evidence="8" id="KW-0067">ATP-binding</keyword>
<keyword evidence="5" id="KW-0808">Transferase</keyword>
<dbReference type="GO" id="GO:0005524">
    <property type="term" value="F:ATP binding"/>
    <property type="evidence" value="ECO:0007669"/>
    <property type="project" value="UniProtKB-KW"/>
</dbReference>